<keyword evidence="1" id="KW-1133">Transmembrane helix</keyword>
<dbReference type="EMBL" id="RYYR01000009">
    <property type="protein sequence ID" value="RUL53635.1"/>
    <property type="molecule type" value="Genomic_DNA"/>
</dbReference>
<protein>
    <submittedName>
        <fullName evidence="2">DUF2500 domain-containing protein</fullName>
    </submittedName>
</protein>
<dbReference type="InterPro" id="IPR019635">
    <property type="entry name" value="DUF2500"/>
</dbReference>
<feature type="transmembrane region" description="Helical" evidence="1">
    <location>
        <begin position="6"/>
        <end position="31"/>
    </location>
</feature>
<accession>A0A3S0WGS3</accession>
<evidence type="ECO:0000256" key="1">
    <source>
        <dbReference type="SAM" id="Phobius"/>
    </source>
</evidence>
<name>A0A3S0WGS3_9BACI</name>
<dbReference type="Proteomes" id="UP000287910">
    <property type="component" value="Unassembled WGS sequence"/>
</dbReference>
<keyword evidence="1" id="KW-0472">Membrane</keyword>
<keyword evidence="1" id="KW-0812">Transmembrane</keyword>
<reference evidence="2 3" key="1">
    <citation type="submission" date="2018-12" db="EMBL/GenBank/DDBJ databases">
        <title>Lysinibacillus antri sp. nov., isolated from a cave soil.</title>
        <authorList>
            <person name="Narsing Rao M.P."/>
            <person name="Zhang H."/>
            <person name="Dong Z.-Y."/>
            <person name="Niu X.-K."/>
            <person name="Zhang K."/>
            <person name="Fang B.-Z."/>
            <person name="Kang Y.-Q."/>
            <person name="Xiao M."/>
            <person name="Li W.-J."/>
        </authorList>
    </citation>
    <scope>NUCLEOTIDE SEQUENCE [LARGE SCALE GENOMIC DNA]</scope>
    <source>
        <strain evidence="2 3">SYSU K30002</strain>
    </source>
</reference>
<keyword evidence="3" id="KW-1185">Reference proteome</keyword>
<evidence type="ECO:0000313" key="3">
    <source>
        <dbReference type="Proteomes" id="UP000287910"/>
    </source>
</evidence>
<sequence length="114" mass="12888">MFFGDLLFNFVPIFIGVIFIIVIGTVLHMIFSSIKQGAKNNASPTLTVPAKVVTKRTSVFGDHTRTTYYTTFEVESGDRMEFQIAGEQYGLLAEDDLGLLTFQGTRFITFERKY</sequence>
<organism evidence="2 3">
    <name type="scientific">Lysinibacillus antri</name>
    <dbReference type="NCBI Taxonomy" id="2498145"/>
    <lineage>
        <taxon>Bacteria</taxon>
        <taxon>Bacillati</taxon>
        <taxon>Bacillota</taxon>
        <taxon>Bacilli</taxon>
        <taxon>Bacillales</taxon>
        <taxon>Bacillaceae</taxon>
        <taxon>Lysinibacillus</taxon>
    </lineage>
</organism>
<gene>
    <name evidence="2" type="ORF">EK386_08705</name>
</gene>
<proteinExistence type="predicted"/>
<dbReference type="RefSeq" id="WP_126658774.1">
    <property type="nucleotide sequence ID" value="NZ_RYYR01000009.1"/>
</dbReference>
<dbReference type="Pfam" id="PF10694">
    <property type="entry name" value="DUF2500"/>
    <property type="match status" value="1"/>
</dbReference>
<dbReference type="Gene3D" id="2.40.50.660">
    <property type="match status" value="1"/>
</dbReference>
<dbReference type="AlphaFoldDB" id="A0A3S0WGS3"/>
<evidence type="ECO:0000313" key="2">
    <source>
        <dbReference type="EMBL" id="RUL53635.1"/>
    </source>
</evidence>
<comment type="caution">
    <text evidence="2">The sequence shown here is derived from an EMBL/GenBank/DDBJ whole genome shotgun (WGS) entry which is preliminary data.</text>
</comment>